<dbReference type="InterPro" id="IPR036844">
    <property type="entry name" value="Hint_dom_sf"/>
</dbReference>
<keyword evidence="5" id="KW-1185">Reference proteome</keyword>
<accession>A0AAD9V466</accession>
<dbReference type="GO" id="GO:0016539">
    <property type="term" value="P:intein-mediated protein splicing"/>
    <property type="evidence" value="ECO:0007669"/>
    <property type="project" value="InterPro"/>
</dbReference>
<feature type="disulfide bond" evidence="1">
    <location>
        <begin position="524"/>
        <end position="533"/>
    </location>
</feature>
<gene>
    <name evidence="4" type="ORF">P5673_016347</name>
</gene>
<feature type="transmembrane region" description="Helical" evidence="2">
    <location>
        <begin position="830"/>
        <end position="853"/>
    </location>
</feature>
<keyword evidence="1" id="KW-0245">EGF-like domain</keyword>
<dbReference type="Pfam" id="PF13403">
    <property type="entry name" value="Hint_2"/>
    <property type="match status" value="1"/>
</dbReference>
<keyword evidence="2" id="KW-1133">Transmembrane helix</keyword>
<keyword evidence="2" id="KW-0812">Transmembrane</keyword>
<keyword evidence="2" id="KW-0472">Membrane</keyword>
<dbReference type="InterPro" id="IPR028992">
    <property type="entry name" value="Hedgehog/Intein_dom"/>
</dbReference>
<feature type="domain" description="EGF-like" evidence="3">
    <location>
        <begin position="579"/>
        <end position="611"/>
    </location>
</feature>
<proteinExistence type="predicted"/>
<dbReference type="Gene3D" id="2.10.25.10">
    <property type="entry name" value="Laminin"/>
    <property type="match status" value="2"/>
</dbReference>
<dbReference type="PANTHER" id="PTHR24044:SF420">
    <property type="entry name" value="DELTA AND NOTCH-LIKE EPIDERMAL GROWTH FACTOR-RELATED RECEPTOR ISOFORM X1"/>
    <property type="match status" value="1"/>
</dbReference>
<dbReference type="PROSITE" id="PS00022">
    <property type="entry name" value="EGF_1"/>
    <property type="match status" value="4"/>
</dbReference>
<sequence length="890" mass="98122">MEPCIHGTCPDDPYICNCTAPYVGSHCEVMKCPVCCPPQTCDCANPDRVRCRPNWHHDCCLVKSCFRGDTPVHTDKGLVPIENIKEGDMVVTRHEGEGHSVTHLRRVDQVRKRFVPIREILVFRMADEDIWVTPNHPFFDIGTSSWISAVNVSTSYSLLTLRGAAVKLQHHLKASQLLASSDEADNHVAVYDLSVHEYDRYSVGKEGLLVSACDNSIDLTTRDKQVWGEIGYPNHVSGLQEKEVFEAKQDDGSIPVDSSVNRPEAFHSNTSYSSVSVALAVTAVGLIFLSEELRSIGNLFQSTEVLSLCPPETECFGHGQYNRTAQTCNCSPSIKEIGPFTGECCESIGCKSNATCKHGFCDSDGITCAKCQPGWTGDNCTEVTSCFPWFPCVHGSCNKSRSLCECEPGWVGDQCDRTVCLVPCKFGSCSEDPKKCKCNERYFGEECEKTAIALHRDLGNGLHCEIISGCSVPCIHGTCSEKPDVCKCEPDWGPPGQCNVYQGPCFNCSSVGGTCTEGPATCECNPGFIGIDCSIEACDGCEHGRCFMGPSQKSCACDFGWTNEKNVSGFDANLGPCTKVDHCMEPCVYGSCPEDPHACICKAPYVGSHCEVMQCPVCCPPQTCDCSNPENVRCRYNWHQDCCLVKSCFRGDTLVHTSKGLVPIKNIKEGDMVVTRHEGEGPSVTHLRRVDQVRKQLVPTTSLVVLRMGDEDIWATPDHLFFEKETGSWIKSSNLTTSHSLHGLRGKTVKLQRHIKASELLASSDGEDLTTVYDLSVYEYDRYSVGKDGLLVSSCNQLVDLVIRDKAMWDLEDPISKILRPTHAPASPKFPMIAVICGVLAFLFLLWIVTLLAKKYRESRRRSPDMMPLLANEHKPGTFISEFKIRLLGN</sequence>
<dbReference type="AlphaFoldDB" id="A0AAD9V466"/>
<name>A0AAD9V466_ACRCE</name>
<dbReference type="PROSITE" id="PS50817">
    <property type="entry name" value="INTEIN_N_TER"/>
    <property type="match status" value="2"/>
</dbReference>
<comment type="caution">
    <text evidence="1">Lacks conserved residue(s) required for the propagation of feature annotation.</text>
</comment>
<evidence type="ECO:0000259" key="3">
    <source>
        <dbReference type="PROSITE" id="PS50026"/>
    </source>
</evidence>
<evidence type="ECO:0000313" key="5">
    <source>
        <dbReference type="Proteomes" id="UP001249851"/>
    </source>
</evidence>
<dbReference type="SUPFAM" id="SSF51294">
    <property type="entry name" value="Hedgehog/intein (Hint) domain"/>
    <property type="match status" value="2"/>
</dbReference>
<dbReference type="InterPro" id="IPR003587">
    <property type="entry name" value="Hint_dom_N"/>
</dbReference>
<keyword evidence="1" id="KW-1015">Disulfide bond</keyword>
<dbReference type="InterPro" id="IPR000742">
    <property type="entry name" value="EGF"/>
</dbReference>
<dbReference type="PROSITE" id="PS50026">
    <property type="entry name" value="EGF_3"/>
    <property type="match status" value="3"/>
</dbReference>
<dbReference type="Gene3D" id="2.170.16.10">
    <property type="entry name" value="Hedgehog/Intein (Hint) domain"/>
    <property type="match status" value="2"/>
</dbReference>
<evidence type="ECO:0000256" key="2">
    <source>
        <dbReference type="SAM" id="Phobius"/>
    </source>
</evidence>
<feature type="domain" description="EGF-like" evidence="3">
    <location>
        <begin position="494"/>
        <end position="534"/>
    </location>
</feature>
<dbReference type="CDD" id="cd00081">
    <property type="entry name" value="Hint"/>
    <property type="match status" value="2"/>
</dbReference>
<dbReference type="SMART" id="SM00181">
    <property type="entry name" value="EGF"/>
    <property type="match status" value="7"/>
</dbReference>
<dbReference type="PANTHER" id="PTHR24044">
    <property type="entry name" value="NOTCH LIGAND FAMILY MEMBER"/>
    <property type="match status" value="1"/>
</dbReference>
<dbReference type="GO" id="GO:0005112">
    <property type="term" value="F:Notch binding"/>
    <property type="evidence" value="ECO:0007669"/>
    <property type="project" value="TreeGrafter"/>
</dbReference>
<protein>
    <submittedName>
        <fullName evidence="4">Teneurin-3</fullName>
    </submittedName>
</protein>
<feature type="disulfide bond" evidence="1">
    <location>
        <begin position="505"/>
        <end position="522"/>
    </location>
</feature>
<feature type="disulfide bond" evidence="1">
    <location>
        <begin position="406"/>
        <end position="415"/>
    </location>
</feature>
<reference evidence="4" key="1">
    <citation type="journal article" date="2023" name="G3 (Bethesda)">
        <title>Whole genome assembly and annotation of the endangered Caribbean coral Acropora cervicornis.</title>
        <authorList>
            <person name="Selwyn J.D."/>
            <person name="Vollmer S.V."/>
        </authorList>
    </citation>
    <scope>NUCLEOTIDE SEQUENCE</scope>
    <source>
        <strain evidence="4">K2</strain>
    </source>
</reference>
<dbReference type="SMART" id="SM00306">
    <property type="entry name" value="HintN"/>
    <property type="match status" value="2"/>
</dbReference>
<feature type="disulfide bond" evidence="1">
    <location>
        <begin position="601"/>
        <end position="610"/>
    </location>
</feature>
<reference evidence="4" key="2">
    <citation type="journal article" date="2023" name="Science">
        <title>Genomic signatures of disease resistance in endangered staghorn corals.</title>
        <authorList>
            <person name="Vollmer S.V."/>
            <person name="Selwyn J.D."/>
            <person name="Despard B.A."/>
            <person name="Roesel C.L."/>
        </authorList>
    </citation>
    <scope>NUCLEOTIDE SEQUENCE</scope>
    <source>
        <strain evidence="4">K2</strain>
    </source>
</reference>
<feature type="domain" description="EGF-like" evidence="3">
    <location>
        <begin position="382"/>
        <end position="416"/>
    </location>
</feature>
<dbReference type="PROSITE" id="PS01186">
    <property type="entry name" value="EGF_2"/>
    <property type="match status" value="4"/>
</dbReference>
<dbReference type="Proteomes" id="UP001249851">
    <property type="component" value="Unassembled WGS sequence"/>
</dbReference>
<dbReference type="InterPro" id="IPR006141">
    <property type="entry name" value="Intein_N"/>
</dbReference>
<dbReference type="InterPro" id="IPR050906">
    <property type="entry name" value="Notch_signaling"/>
</dbReference>
<comment type="caution">
    <text evidence="4">The sequence shown here is derived from an EMBL/GenBank/DDBJ whole genome shotgun (WGS) entry which is preliminary data.</text>
</comment>
<dbReference type="EMBL" id="JARQWQ010000035">
    <property type="protein sequence ID" value="KAK2560613.1"/>
    <property type="molecule type" value="Genomic_DNA"/>
</dbReference>
<evidence type="ECO:0000256" key="1">
    <source>
        <dbReference type="PROSITE-ProRule" id="PRU00076"/>
    </source>
</evidence>
<evidence type="ECO:0000313" key="4">
    <source>
        <dbReference type="EMBL" id="KAK2560613.1"/>
    </source>
</evidence>
<organism evidence="4 5">
    <name type="scientific">Acropora cervicornis</name>
    <name type="common">Staghorn coral</name>
    <dbReference type="NCBI Taxonomy" id="6130"/>
    <lineage>
        <taxon>Eukaryota</taxon>
        <taxon>Metazoa</taxon>
        <taxon>Cnidaria</taxon>
        <taxon>Anthozoa</taxon>
        <taxon>Hexacorallia</taxon>
        <taxon>Scleractinia</taxon>
        <taxon>Astrocoeniina</taxon>
        <taxon>Acroporidae</taxon>
        <taxon>Acropora</taxon>
    </lineage>
</organism>